<dbReference type="InterPro" id="IPR050336">
    <property type="entry name" value="Chromosome_partition/occlusion"/>
</dbReference>
<accession>A0A7C9I002</accession>
<evidence type="ECO:0000313" key="3">
    <source>
        <dbReference type="EMBL" id="MVN87535.1"/>
    </source>
</evidence>
<dbReference type="EMBL" id="WQLB01000015">
    <property type="protein sequence ID" value="MVN87535.1"/>
    <property type="molecule type" value="Genomic_DNA"/>
</dbReference>
<protein>
    <recommendedName>
        <fullName evidence="2">ParB-like N-terminal domain-containing protein</fullName>
    </recommendedName>
</protein>
<dbReference type="Gene3D" id="3.90.1530.30">
    <property type="match status" value="1"/>
</dbReference>
<evidence type="ECO:0000256" key="1">
    <source>
        <dbReference type="SAM" id="MobiDB-lite"/>
    </source>
</evidence>
<dbReference type="SUPFAM" id="SSF109709">
    <property type="entry name" value="KorB DNA-binding domain-like"/>
    <property type="match status" value="1"/>
</dbReference>
<dbReference type="SUPFAM" id="SSF110849">
    <property type="entry name" value="ParB/Sulfiredoxin"/>
    <property type="match status" value="1"/>
</dbReference>
<dbReference type="RefSeq" id="WP_157459590.1">
    <property type="nucleotide sequence ID" value="NZ_WQLB01000015.1"/>
</dbReference>
<dbReference type="PANTHER" id="PTHR33375:SF1">
    <property type="entry name" value="CHROMOSOME-PARTITIONING PROTEIN PARB-RELATED"/>
    <property type="match status" value="1"/>
</dbReference>
<feature type="domain" description="ParB-like N-terminal" evidence="2">
    <location>
        <begin position="14"/>
        <end position="99"/>
    </location>
</feature>
<dbReference type="Proteomes" id="UP000483286">
    <property type="component" value="Unassembled WGS sequence"/>
</dbReference>
<keyword evidence="4" id="KW-1185">Reference proteome</keyword>
<feature type="region of interest" description="Disordered" evidence="1">
    <location>
        <begin position="257"/>
        <end position="290"/>
    </location>
</feature>
<dbReference type="SMART" id="SM00470">
    <property type="entry name" value="ParB"/>
    <property type="match status" value="1"/>
</dbReference>
<dbReference type="GO" id="GO:0005694">
    <property type="term" value="C:chromosome"/>
    <property type="evidence" value="ECO:0007669"/>
    <property type="project" value="TreeGrafter"/>
</dbReference>
<dbReference type="Gene3D" id="1.10.10.2830">
    <property type="match status" value="1"/>
</dbReference>
<gene>
    <name evidence="3" type="ORF">GO986_12240</name>
</gene>
<dbReference type="AlphaFoldDB" id="A0A7C9I002"/>
<organism evidence="3 4">
    <name type="scientific">Deinococcus arboris</name>
    <dbReference type="NCBI Taxonomy" id="2682977"/>
    <lineage>
        <taxon>Bacteria</taxon>
        <taxon>Thermotogati</taxon>
        <taxon>Deinococcota</taxon>
        <taxon>Deinococci</taxon>
        <taxon>Deinococcales</taxon>
        <taxon>Deinococcaceae</taxon>
        <taxon>Deinococcus</taxon>
    </lineage>
</organism>
<dbReference type="Pfam" id="PF02195">
    <property type="entry name" value="ParB_N"/>
    <property type="match status" value="1"/>
</dbReference>
<dbReference type="InterPro" id="IPR003115">
    <property type="entry name" value="ParB_N"/>
</dbReference>
<reference evidence="3 4" key="1">
    <citation type="submission" date="2019-12" db="EMBL/GenBank/DDBJ databases">
        <title>Deinococcus sp. HMF7620 Genome sequencing and assembly.</title>
        <authorList>
            <person name="Kang H."/>
            <person name="Kim H."/>
            <person name="Joh K."/>
        </authorList>
    </citation>
    <scope>NUCLEOTIDE SEQUENCE [LARGE SCALE GENOMIC DNA]</scope>
    <source>
        <strain evidence="3 4">HMF7620</strain>
    </source>
</reference>
<dbReference type="GO" id="GO:0007059">
    <property type="term" value="P:chromosome segregation"/>
    <property type="evidence" value="ECO:0007669"/>
    <property type="project" value="TreeGrafter"/>
</dbReference>
<dbReference type="PANTHER" id="PTHR33375">
    <property type="entry name" value="CHROMOSOME-PARTITIONING PROTEIN PARB-RELATED"/>
    <property type="match status" value="1"/>
</dbReference>
<comment type="caution">
    <text evidence="3">The sequence shown here is derived from an EMBL/GenBank/DDBJ whole genome shotgun (WGS) entry which is preliminary data.</text>
</comment>
<evidence type="ECO:0000313" key="4">
    <source>
        <dbReference type="Proteomes" id="UP000483286"/>
    </source>
</evidence>
<proteinExistence type="predicted"/>
<dbReference type="InterPro" id="IPR036086">
    <property type="entry name" value="ParB/Sulfiredoxin_sf"/>
</dbReference>
<evidence type="ECO:0000259" key="2">
    <source>
        <dbReference type="SMART" id="SM00470"/>
    </source>
</evidence>
<sequence>MQPLFVQSGERHLCTVPLADIEPPPLRGTRNPIGPSVKEFGILTPLELYAAPPDCAFRYRVSAGTRRFHTAVAAGLETVPAFVSTDAQTAADITGIENLGRSNNPVAEALALREKLAQGYDLKAVARLWGAPQGTLKKRAKLLELPDWVLLAVGEQVAVSVVEALAAMREPYRTEAVEALQRKLADPSAQFTADDLKATRVAEEQDLSALLGTALLDAPAPLVQVNAAADLAARVQAMARNEGVALEDLLLALRPSPPVPEPEGVKTPLPSTLTVGGPPSRIRMNRPGAA</sequence>
<name>A0A7C9I002_9DEIO</name>